<keyword evidence="8" id="KW-0472">Membrane</keyword>
<evidence type="ECO:0000259" key="12">
    <source>
        <dbReference type="Pfam" id="PF03958"/>
    </source>
</evidence>
<evidence type="ECO:0000259" key="13">
    <source>
        <dbReference type="Pfam" id="PF21305"/>
    </source>
</evidence>
<keyword evidence="14" id="KW-0614">Plasmid</keyword>
<evidence type="ECO:0000256" key="9">
    <source>
        <dbReference type="ARBA" id="ARBA00023237"/>
    </source>
</evidence>
<dbReference type="GO" id="GO:0009279">
    <property type="term" value="C:cell outer membrane"/>
    <property type="evidence" value="ECO:0007669"/>
    <property type="project" value="UniProtKB-SubCell"/>
</dbReference>
<keyword evidence="7" id="KW-0653">Protein transport</keyword>
<dbReference type="Gene3D" id="3.30.1370.120">
    <property type="match status" value="3"/>
</dbReference>
<evidence type="ECO:0000259" key="11">
    <source>
        <dbReference type="Pfam" id="PF00263"/>
    </source>
</evidence>
<evidence type="ECO:0000256" key="6">
    <source>
        <dbReference type="ARBA" id="ARBA00022729"/>
    </source>
</evidence>
<keyword evidence="9" id="KW-0998">Cell outer membrane</keyword>
<dbReference type="Proteomes" id="UP000296374">
    <property type="component" value="Plasmid unnamed4"/>
</dbReference>
<reference evidence="14" key="3">
    <citation type="journal article" date="2020" name="Int. J. Syst. Evol. Microbiol.">
        <title>Paracoccus liaowanqingii sp. nov., isolated from Tibetan antelope (Pantholops hodgsonii).</title>
        <authorList>
            <person name="Li J."/>
            <person name="Lu S."/>
            <person name="Jin D."/>
            <person name="Yang J."/>
            <person name="Lai X.H."/>
            <person name="Huang Y."/>
            <person name="Tian Z."/>
            <person name="Dong K."/>
            <person name="Zhang S."/>
            <person name="Lei W."/>
            <person name="Pu J."/>
            <person name="Zhang G."/>
            <person name="Wu X."/>
            <person name="Huang Y."/>
            <person name="Ren Z."/>
            <person name="Wang S."/>
            <person name="Xu J."/>
        </authorList>
    </citation>
    <scope>NUCLEOTIDE SEQUENCE</scope>
    <source>
        <strain evidence="14">2251</strain>
    </source>
</reference>
<dbReference type="InterPro" id="IPR013356">
    <property type="entry name" value="T2SS_GspD"/>
</dbReference>
<evidence type="ECO:0000313" key="15">
    <source>
        <dbReference type="EMBL" id="TGN67566.1"/>
    </source>
</evidence>
<dbReference type="GO" id="GO:0015628">
    <property type="term" value="P:protein secretion by the type II secretion system"/>
    <property type="evidence" value="ECO:0007669"/>
    <property type="project" value="InterPro"/>
</dbReference>
<evidence type="ECO:0000256" key="7">
    <source>
        <dbReference type="ARBA" id="ARBA00022927"/>
    </source>
</evidence>
<dbReference type="InterPro" id="IPR004845">
    <property type="entry name" value="T2SS_GspD_CS"/>
</dbReference>
<feature type="domain" description="NolW-like" evidence="12">
    <location>
        <begin position="254"/>
        <end position="357"/>
    </location>
</feature>
<gene>
    <name evidence="15" type="primary">gspD</name>
    <name evidence="14" type="ORF">E4191_20495</name>
    <name evidence="15" type="ORF">E4L95_04560</name>
</gene>
<keyword evidence="6" id="KW-0732">Signal</keyword>
<proteinExistence type="inferred from homology"/>
<feature type="domain" description="NolW-like" evidence="12">
    <location>
        <begin position="112"/>
        <end position="170"/>
    </location>
</feature>
<evidence type="ECO:0000256" key="2">
    <source>
        <dbReference type="ARBA" id="ARBA00006980"/>
    </source>
</evidence>
<dbReference type="EMBL" id="SRPG01000027">
    <property type="protein sequence ID" value="TGN67566.1"/>
    <property type="molecule type" value="Genomic_DNA"/>
</dbReference>
<keyword evidence="17" id="KW-1185">Reference proteome</keyword>
<reference evidence="16" key="2">
    <citation type="submission" date="2019-05" db="EMBL/GenBank/DDBJ databases">
        <title>Tamlana fucoidanivorans sp. nov., isolated from the surface of algae collected from Fujian province in China.</title>
        <authorList>
            <person name="Li J."/>
        </authorList>
    </citation>
    <scope>NUCLEOTIDE SEQUENCE [LARGE SCALE GENOMIC DNA]</scope>
    <source>
        <strain evidence="16">2251</strain>
        <plasmid evidence="16">unnamed4</plasmid>
    </source>
</reference>
<evidence type="ECO:0000256" key="5">
    <source>
        <dbReference type="ARBA" id="ARBA00022692"/>
    </source>
</evidence>
<keyword evidence="3 10" id="KW-0813">Transport</keyword>
<dbReference type="Pfam" id="PF21305">
    <property type="entry name" value="type_II_gspD_N0"/>
    <property type="match status" value="1"/>
</dbReference>
<sequence length="647" mass="67616">MLPESPVLADSGPTFVINLRDADIRSLSEQVSEITSRTLVLDPNVTGVVTVISTTPLTAAGVWELFQSVLAVQGFAALPSGDLWRIVPQATIREGGTTPQETPNPGRLDVITELVTLRNFPATTAVAALRPLVASFGYIEAIVDTNTLVITDTAENVRRIEDIVRALDVDNGQEVYSIRVRNADATEVGAALQGALGSAVEGAAGNALIPRVTVDARSNTILLNTDPETIAVARDIVASLDVPGPPVPSVLPITRVYNLRFADAESMAEVLQGLVGSGGLATNPIAESLPDPDFFSGEVVDATLGQLATAPPVSSLAAEDISIQAVVDSNAIVVRARAEVQADLAALIGQLDQRRPQVLIEAAIVEVSGDIAEALGVQLGFGAAAPPAGFAATSFSPGGPTLRNILTLLGAPVAGGVSPQGLSIGLSSQDEFGVLLQALGSSTKANLLSNPSITTLDNQAAEIIVGQNVPFRTGSFTSEGSTQNTIERRDVGITMRVIPRVNQGDVVQLDIEQEASSLAQSTVQGAADLITNTRSIKTTVLADNGGTIVLGGLISDDRQTNQTDVPGLSRIPVVGGLFRSRQESARRQTLFVFLRPTILRTRGDAQAVSGNRFQRLRAIEAAPPDQGSLLLAPKPVQRLPVEIDGLY</sequence>
<dbReference type="GO" id="GO:0015627">
    <property type="term" value="C:type II protein secretion system complex"/>
    <property type="evidence" value="ECO:0007669"/>
    <property type="project" value="InterPro"/>
</dbReference>
<dbReference type="EMBL" id="CP040763">
    <property type="protein sequence ID" value="QDA36564.1"/>
    <property type="molecule type" value="Genomic_DNA"/>
</dbReference>
<dbReference type="NCBIfam" id="TIGR02517">
    <property type="entry name" value="type_II_gspD"/>
    <property type="match status" value="1"/>
</dbReference>
<feature type="domain" description="GspD-like N0" evidence="13">
    <location>
        <begin position="17"/>
        <end position="86"/>
    </location>
</feature>
<geneLocation type="plasmid" evidence="14 16">
    <name>unnamed4</name>
</geneLocation>
<dbReference type="InterPro" id="IPR050810">
    <property type="entry name" value="Bact_Secretion_Sys_Channel"/>
</dbReference>
<evidence type="ECO:0000256" key="10">
    <source>
        <dbReference type="RuleBase" id="RU004004"/>
    </source>
</evidence>
<dbReference type="PANTHER" id="PTHR30332:SF24">
    <property type="entry name" value="SECRETIN GSPD-RELATED"/>
    <property type="match status" value="1"/>
</dbReference>
<dbReference type="Proteomes" id="UP000297972">
    <property type="component" value="Unassembled WGS sequence"/>
</dbReference>
<dbReference type="PROSITE" id="PS00875">
    <property type="entry name" value="T2SP_D"/>
    <property type="match status" value="1"/>
</dbReference>
<dbReference type="Pfam" id="PF03958">
    <property type="entry name" value="Secretin_N"/>
    <property type="match status" value="3"/>
</dbReference>
<dbReference type="InterPro" id="IPR049371">
    <property type="entry name" value="GspD-like_N0"/>
</dbReference>
<dbReference type="InterPro" id="IPR001775">
    <property type="entry name" value="GspD/PilQ"/>
</dbReference>
<protein>
    <submittedName>
        <fullName evidence="15">Type II secretion system protein GspD</fullName>
    </submittedName>
</protein>
<evidence type="ECO:0000313" key="16">
    <source>
        <dbReference type="Proteomes" id="UP000296374"/>
    </source>
</evidence>
<evidence type="ECO:0000256" key="4">
    <source>
        <dbReference type="ARBA" id="ARBA00022452"/>
    </source>
</evidence>
<dbReference type="PRINTS" id="PR00811">
    <property type="entry name" value="BCTERIALGSPD"/>
</dbReference>
<comment type="subcellular location">
    <subcellularLocation>
        <location evidence="1 10">Cell outer membrane</location>
    </subcellularLocation>
</comment>
<dbReference type="PANTHER" id="PTHR30332">
    <property type="entry name" value="PROBABLE GENERAL SECRETION PATHWAY PROTEIN D"/>
    <property type="match status" value="1"/>
</dbReference>
<evidence type="ECO:0000256" key="8">
    <source>
        <dbReference type="ARBA" id="ARBA00023136"/>
    </source>
</evidence>
<dbReference type="AlphaFoldDB" id="A0A4Z1CQX1"/>
<feature type="domain" description="Type II/III secretion system secretin-like" evidence="11">
    <location>
        <begin position="438"/>
        <end position="600"/>
    </location>
</feature>
<name>A0A4Z1CQX1_9RHOB</name>
<dbReference type="OrthoDB" id="9775455at2"/>
<accession>A0A4Z1CQX1</accession>
<feature type="domain" description="NolW-like" evidence="12">
    <location>
        <begin position="177"/>
        <end position="245"/>
    </location>
</feature>
<accession>A0A4Y5SUZ0</accession>
<dbReference type="InterPro" id="IPR005644">
    <property type="entry name" value="NolW-like"/>
</dbReference>
<dbReference type="InterPro" id="IPR038591">
    <property type="entry name" value="NolW-like_sf"/>
</dbReference>
<dbReference type="InterPro" id="IPR004846">
    <property type="entry name" value="T2SS/T3SS_dom"/>
</dbReference>
<keyword evidence="5" id="KW-0812">Transmembrane</keyword>
<evidence type="ECO:0000256" key="3">
    <source>
        <dbReference type="ARBA" id="ARBA00022448"/>
    </source>
</evidence>
<evidence type="ECO:0000313" key="17">
    <source>
        <dbReference type="Proteomes" id="UP000297972"/>
    </source>
</evidence>
<dbReference type="Pfam" id="PF00263">
    <property type="entry name" value="Secretin"/>
    <property type="match status" value="1"/>
</dbReference>
<keyword evidence="4" id="KW-1134">Transmembrane beta strand</keyword>
<dbReference type="KEGG" id="plia:E4191_20495"/>
<reference evidence="15 17" key="1">
    <citation type="submission" date="2019-03" db="EMBL/GenBank/DDBJ databases">
        <authorList>
            <person name="Li J."/>
        </authorList>
    </citation>
    <scope>NUCLEOTIDE SEQUENCE [LARGE SCALE GENOMIC DNA]</scope>
    <source>
        <strain evidence="15 17">3058</strain>
    </source>
</reference>
<comment type="similarity">
    <text evidence="2">Belongs to the bacterial secretin family. GSP D subfamily.</text>
</comment>
<evidence type="ECO:0000313" key="14">
    <source>
        <dbReference type="EMBL" id="QDA36564.1"/>
    </source>
</evidence>
<organism evidence="15 17">
    <name type="scientific">Paracoccus liaowanqingii</name>
    <dbReference type="NCBI Taxonomy" id="2560053"/>
    <lineage>
        <taxon>Bacteria</taxon>
        <taxon>Pseudomonadati</taxon>
        <taxon>Pseudomonadota</taxon>
        <taxon>Alphaproteobacteria</taxon>
        <taxon>Rhodobacterales</taxon>
        <taxon>Paracoccaceae</taxon>
        <taxon>Paracoccus</taxon>
    </lineage>
</organism>
<evidence type="ECO:0000256" key="1">
    <source>
        <dbReference type="ARBA" id="ARBA00004442"/>
    </source>
</evidence>